<gene>
    <name evidence="2" type="ORF">BOO71_0009232</name>
</gene>
<name>A0A1U7NWL6_9DEIO</name>
<reference evidence="2 3" key="1">
    <citation type="submission" date="2017-01" db="EMBL/GenBank/DDBJ databases">
        <title>Genome Analysis of Deinococcus marmoris KOPRI26562.</title>
        <authorList>
            <person name="Kim J.H."/>
            <person name="Oh H.-M."/>
        </authorList>
    </citation>
    <scope>NUCLEOTIDE SEQUENCE [LARGE SCALE GENOMIC DNA]</scope>
    <source>
        <strain evidence="2 3">KOPRI26562</strain>
    </source>
</reference>
<dbReference type="InterPro" id="IPR002575">
    <property type="entry name" value="Aminoglycoside_PTrfase"/>
</dbReference>
<dbReference type="Pfam" id="PF01636">
    <property type="entry name" value="APH"/>
    <property type="match status" value="1"/>
</dbReference>
<dbReference type="Proteomes" id="UP000186607">
    <property type="component" value="Unassembled WGS sequence"/>
</dbReference>
<dbReference type="AlphaFoldDB" id="A0A1U7NWL6"/>
<dbReference type="Gene3D" id="3.90.1200.10">
    <property type="match status" value="1"/>
</dbReference>
<sequence>MHLEAEARRILGPTARFLSIGATCEVYTDGERVLRLAHGPEARLSSQTSVMRALSAAGVSVPEVLEVGWLPSGRAFSLESFVAGDDAGPSREGWADLGQALGVLHALPHAGFGVLEDRGGNLQGVASTPADGLRTRLKAWPLNGGRLSAQPLIHHAPDLTLPLAALEPELWQVAEPPSALCHTDLHAGQFRWQDGRLRALLDFGDAAIGPPAWDVASVAYFHGWNAAELVAGAAAESCDRNAALFGLLLAFHRAGRAAEQGCPQRLAEAAAFARSCLNRLD</sequence>
<accession>A0A1U7NWL6</accession>
<evidence type="ECO:0000259" key="1">
    <source>
        <dbReference type="Pfam" id="PF01636"/>
    </source>
</evidence>
<dbReference type="EMBL" id="MSTI01000106">
    <property type="protein sequence ID" value="OLV17312.1"/>
    <property type="molecule type" value="Genomic_DNA"/>
</dbReference>
<evidence type="ECO:0000313" key="2">
    <source>
        <dbReference type="EMBL" id="OLV17312.1"/>
    </source>
</evidence>
<dbReference type="InterPro" id="IPR051678">
    <property type="entry name" value="AGP_Transferase"/>
</dbReference>
<dbReference type="PANTHER" id="PTHR21310:SF15">
    <property type="entry name" value="AMINOGLYCOSIDE PHOSPHOTRANSFERASE DOMAIN-CONTAINING PROTEIN"/>
    <property type="match status" value="1"/>
</dbReference>
<organism evidence="2 3">
    <name type="scientific">Deinococcus marmoris</name>
    <dbReference type="NCBI Taxonomy" id="249408"/>
    <lineage>
        <taxon>Bacteria</taxon>
        <taxon>Thermotogati</taxon>
        <taxon>Deinococcota</taxon>
        <taxon>Deinococci</taxon>
        <taxon>Deinococcales</taxon>
        <taxon>Deinococcaceae</taxon>
        <taxon>Deinococcus</taxon>
    </lineage>
</organism>
<dbReference type="STRING" id="249408.BOO71_0009232"/>
<keyword evidence="3" id="KW-1185">Reference proteome</keyword>
<comment type="caution">
    <text evidence="2">The sequence shown here is derived from an EMBL/GenBank/DDBJ whole genome shotgun (WGS) entry which is preliminary data.</text>
</comment>
<protein>
    <recommendedName>
        <fullName evidence="1">Aminoglycoside phosphotransferase domain-containing protein</fullName>
    </recommendedName>
</protein>
<feature type="domain" description="Aminoglycoside phosphotransferase" evidence="1">
    <location>
        <begin position="28"/>
        <end position="238"/>
    </location>
</feature>
<dbReference type="PANTHER" id="PTHR21310">
    <property type="entry name" value="AMINOGLYCOSIDE PHOSPHOTRANSFERASE-RELATED-RELATED"/>
    <property type="match status" value="1"/>
</dbReference>
<proteinExistence type="predicted"/>
<evidence type="ECO:0000313" key="3">
    <source>
        <dbReference type="Proteomes" id="UP000186607"/>
    </source>
</evidence>
<dbReference type="SUPFAM" id="SSF56112">
    <property type="entry name" value="Protein kinase-like (PK-like)"/>
    <property type="match status" value="1"/>
</dbReference>
<dbReference type="InterPro" id="IPR011009">
    <property type="entry name" value="Kinase-like_dom_sf"/>
</dbReference>